<accession>A0A2H3AUU6</accession>
<evidence type="ECO:0000256" key="1">
    <source>
        <dbReference type="SAM" id="MobiDB-lite"/>
    </source>
</evidence>
<evidence type="ECO:0000313" key="2">
    <source>
        <dbReference type="EMBL" id="PBK62501.1"/>
    </source>
</evidence>
<dbReference type="Proteomes" id="UP000218334">
    <property type="component" value="Unassembled WGS sequence"/>
</dbReference>
<evidence type="ECO:0000313" key="3">
    <source>
        <dbReference type="Proteomes" id="UP000218334"/>
    </source>
</evidence>
<name>A0A2H3AUU6_9AGAR</name>
<keyword evidence="3" id="KW-1185">Reference proteome</keyword>
<proteinExistence type="predicted"/>
<organism evidence="2 3">
    <name type="scientific">Armillaria solidipes</name>
    <dbReference type="NCBI Taxonomy" id="1076256"/>
    <lineage>
        <taxon>Eukaryota</taxon>
        <taxon>Fungi</taxon>
        <taxon>Dikarya</taxon>
        <taxon>Basidiomycota</taxon>
        <taxon>Agaricomycotina</taxon>
        <taxon>Agaricomycetes</taxon>
        <taxon>Agaricomycetidae</taxon>
        <taxon>Agaricales</taxon>
        <taxon>Marasmiineae</taxon>
        <taxon>Physalacriaceae</taxon>
        <taxon>Armillaria</taxon>
    </lineage>
</organism>
<gene>
    <name evidence="2" type="ORF">ARMSODRAFT_980569</name>
</gene>
<reference evidence="3" key="1">
    <citation type="journal article" date="2017" name="Nat. Ecol. Evol.">
        <title>Genome expansion and lineage-specific genetic innovations in the forest pathogenic fungi Armillaria.</title>
        <authorList>
            <person name="Sipos G."/>
            <person name="Prasanna A.N."/>
            <person name="Walter M.C."/>
            <person name="O'Connor E."/>
            <person name="Balint B."/>
            <person name="Krizsan K."/>
            <person name="Kiss B."/>
            <person name="Hess J."/>
            <person name="Varga T."/>
            <person name="Slot J."/>
            <person name="Riley R."/>
            <person name="Boka B."/>
            <person name="Rigling D."/>
            <person name="Barry K."/>
            <person name="Lee J."/>
            <person name="Mihaltcheva S."/>
            <person name="LaButti K."/>
            <person name="Lipzen A."/>
            <person name="Waldron R."/>
            <person name="Moloney N.M."/>
            <person name="Sperisen C."/>
            <person name="Kredics L."/>
            <person name="Vagvoelgyi C."/>
            <person name="Patrignani A."/>
            <person name="Fitzpatrick D."/>
            <person name="Nagy I."/>
            <person name="Doyle S."/>
            <person name="Anderson J.B."/>
            <person name="Grigoriev I.V."/>
            <person name="Gueldener U."/>
            <person name="Muensterkoetter M."/>
            <person name="Nagy L.G."/>
        </authorList>
    </citation>
    <scope>NUCLEOTIDE SEQUENCE [LARGE SCALE GENOMIC DNA]</scope>
    <source>
        <strain evidence="3">28-4</strain>
    </source>
</reference>
<feature type="region of interest" description="Disordered" evidence="1">
    <location>
        <begin position="71"/>
        <end position="119"/>
    </location>
</feature>
<sequence length="470" mass="51664">MQYTRRSCGFHLVTQSARRSDTHHRTEYGLIIDPSLYAHSTGHVEDLVAQVSVVHEELKVLSLVECLKKADTQSKGAPTTRPADMRSVRKSQGKLQLHAPLTQKNSLGHPPISPNRPPSNLTYPLHNPKRDHADVLAHIFEGGIGRQTRKRMDVVTQAVESRWWEEFGKMAPCVKATSTSVHGPLLTGPMDNRPVTKQMLLPTSSKPFSSFRSIARPSERLSCRYPNSHQPSPNQGLLKTTFSTPVEAGCMSDDASMSPMEVRGCRKLLISTRGAQTGLPNAASVQSMDTPSTDYADKSAAGSTSRGVDLAASPTTNTHHQRCIQRTTTVISEYREAARMPKETLKARIVNMEIRRTVVTPRRLRLPGDSVIHILSSPWASSRTLAGLHARDSTSRSLLASGIWPHFTASSTSSMQLNHTLRPPGLFNHTQHPETQIPAVLVLGGESFATFFSARGRIATKMSVVVATWN</sequence>
<feature type="region of interest" description="Disordered" evidence="1">
    <location>
        <begin position="280"/>
        <end position="319"/>
    </location>
</feature>
<dbReference type="AlphaFoldDB" id="A0A2H3AUU6"/>
<protein>
    <submittedName>
        <fullName evidence="2">Uncharacterized protein</fullName>
    </submittedName>
</protein>
<dbReference type="EMBL" id="KZ293465">
    <property type="protein sequence ID" value="PBK62501.1"/>
    <property type="molecule type" value="Genomic_DNA"/>
</dbReference>
<feature type="compositionally biased region" description="Polar residues" evidence="1">
    <location>
        <begin position="280"/>
        <end position="293"/>
    </location>
</feature>